<accession>A0ABV7NB87</accession>
<dbReference type="InterPro" id="IPR035965">
    <property type="entry name" value="PAS-like_dom_sf"/>
</dbReference>
<proteinExistence type="predicted"/>
<dbReference type="RefSeq" id="WP_380794004.1">
    <property type="nucleotide sequence ID" value="NZ_JBHRVU010000004.1"/>
</dbReference>
<evidence type="ECO:0000313" key="2">
    <source>
        <dbReference type="EMBL" id="MFC3440766.1"/>
    </source>
</evidence>
<sequence length="361" mass="39853">MIRTEEIYDAATDDAAFDQLASRLAAAVGARSAVLHWGQGAAQVSEISYSGYFSDEQMALYGQEFVHDDLWGAALGGRAANRVWDFEAVVPDATYERSRIYNEWIRPMGDDTFRCLGGVIQRGDTTGHIGLHRGRTQKSFDVQDRAAIQECIGHIGRMFDIRHRLDRASHHGRSLQATLDLVEHAIFTLSMAGRLIHCNGAAEGMLRRQDALLLRQHHLFARDGQSDAALQTALRAAATREGTQAGALFVQRERGLPYMLSVSAIWSGTERQIVLIATDPGVHDASLTSRLRALHGLTPAEADIVVALCEGKALEDVSQERGVALSTVRTQMKAIYSKTDCRRQSELVARFTRLPRLTLTD</sequence>
<comment type="caution">
    <text evidence="2">The sequence shown here is derived from an EMBL/GenBank/DDBJ whole genome shotgun (WGS) entry which is preliminary data.</text>
</comment>
<dbReference type="EMBL" id="JBHRVU010000004">
    <property type="protein sequence ID" value="MFC3440766.1"/>
    <property type="molecule type" value="Genomic_DNA"/>
</dbReference>
<dbReference type="Gene3D" id="3.30.450.20">
    <property type="entry name" value="PAS domain"/>
    <property type="match status" value="1"/>
</dbReference>
<gene>
    <name evidence="2" type="ORF">ACFOKF_06055</name>
</gene>
<feature type="domain" description="HTH luxR-type" evidence="1">
    <location>
        <begin position="294"/>
        <end position="351"/>
    </location>
</feature>
<dbReference type="Gene3D" id="1.10.10.10">
    <property type="entry name" value="Winged helix-like DNA-binding domain superfamily/Winged helix DNA-binding domain"/>
    <property type="match status" value="1"/>
</dbReference>
<keyword evidence="3" id="KW-1185">Reference proteome</keyword>
<dbReference type="Proteomes" id="UP001595681">
    <property type="component" value="Unassembled WGS sequence"/>
</dbReference>
<dbReference type="InterPro" id="IPR016032">
    <property type="entry name" value="Sig_transdc_resp-reg_C-effctor"/>
</dbReference>
<dbReference type="SUPFAM" id="SSF55785">
    <property type="entry name" value="PYP-like sensor domain (PAS domain)"/>
    <property type="match status" value="1"/>
</dbReference>
<dbReference type="InterPro" id="IPR036388">
    <property type="entry name" value="WH-like_DNA-bd_sf"/>
</dbReference>
<evidence type="ECO:0000259" key="1">
    <source>
        <dbReference type="SMART" id="SM00421"/>
    </source>
</evidence>
<name>A0ABV7NB87_9SPHN</name>
<organism evidence="2 3">
    <name type="scientific">Sphingobium rhizovicinum</name>
    <dbReference type="NCBI Taxonomy" id="432308"/>
    <lineage>
        <taxon>Bacteria</taxon>
        <taxon>Pseudomonadati</taxon>
        <taxon>Pseudomonadota</taxon>
        <taxon>Alphaproteobacteria</taxon>
        <taxon>Sphingomonadales</taxon>
        <taxon>Sphingomonadaceae</taxon>
        <taxon>Sphingobium</taxon>
    </lineage>
</organism>
<dbReference type="InterPro" id="IPR000792">
    <property type="entry name" value="Tscrpt_reg_LuxR_C"/>
</dbReference>
<dbReference type="SMART" id="SM00421">
    <property type="entry name" value="HTH_LUXR"/>
    <property type="match status" value="1"/>
</dbReference>
<reference evidence="3" key="1">
    <citation type="journal article" date="2019" name="Int. J. Syst. Evol. Microbiol.">
        <title>The Global Catalogue of Microorganisms (GCM) 10K type strain sequencing project: providing services to taxonomists for standard genome sequencing and annotation.</title>
        <authorList>
            <consortium name="The Broad Institute Genomics Platform"/>
            <consortium name="The Broad Institute Genome Sequencing Center for Infectious Disease"/>
            <person name="Wu L."/>
            <person name="Ma J."/>
        </authorList>
    </citation>
    <scope>NUCLEOTIDE SEQUENCE [LARGE SCALE GENOMIC DNA]</scope>
    <source>
        <strain evidence="3">CCM 7491</strain>
    </source>
</reference>
<protein>
    <submittedName>
        <fullName evidence="2">Helix-turn-helix transcriptional regulator</fullName>
    </submittedName>
</protein>
<evidence type="ECO:0000313" key="3">
    <source>
        <dbReference type="Proteomes" id="UP001595681"/>
    </source>
</evidence>
<dbReference type="SUPFAM" id="SSF46894">
    <property type="entry name" value="C-terminal effector domain of the bipartite response regulators"/>
    <property type="match status" value="1"/>
</dbReference>